<evidence type="ECO:0000256" key="5">
    <source>
        <dbReference type="SAM" id="Phobius"/>
    </source>
</evidence>
<evidence type="ECO:0000259" key="6">
    <source>
        <dbReference type="PROSITE" id="PS50850"/>
    </source>
</evidence>
<feature type="transmembrane region" description="Helical" evidence="5">
    <location>
        <begin position="358"/>
        <end position="377"/>
    </location>
</feature>
<reference evidence="7" key="1">
    <citation type="submission" date="2021-12" db="EMBL/GenBank/DDBJ databases">
        <authorList>
            <person name="King R."/>
        </authorList>
    </citation>
    <scope>NUCLEOTIDE SEQUENCE</scope>
</reference>
<dbReference type="Pfam" id="PF00083">
    <property type="entry name" value="Sugar_tr"/>
    <property type="match status" value="1"/>
</dbReference>
<feature type="transmembrane region" description="Helical" evidence="5">
    <location>
        <begin position="96"/>
        <end position="120"/>
    </location>
</feature>
<evidence type="ECO:0000313" key="7">
    <source>
        <dbReference type="EMBL" id="CAH0397391.1"/>
    </source>
</evidence>
<comment type="subcellular location">
    <subcellularLocation>
        <location evidence="1">Membrane</location>
        <topology evidence="1">Multi-pass membrane protein</topology>
    </subcellularLocation>
</comment>
<feature type="transmembrane region" description="Helical" evidence="5">
    <location>
        <begin position="443"/>
        <end position="463"/>
    </location>
</feature>
<dbReference type="InterPro" id="IPR005828">
    <property type="entry name" value="MFS_sugar_transport-like"/>
</dbReference>
<keyword evidence="2 5" id="KW-0812">Transmembrane</keyword>
<evidence type="ECO:0000256" key="2">
    <source>
        <dbReference type="ARBA" id="ARBA00022692"/>
    </source>
</evidence>
<dbReference type="SUPFAM" id="SSF103473">
    <property type="entry name" value="MFS general substrate transporter"/>
    <property type="match status" value="1"/>
</dbReference>
<dbReference type="EMBL" id="OU963894">
    <property type="protein sequence ID" value="CAH0397391.1"/>
    <property type="molecule type" value="Genomic_DNA"/>
</dbReference>
<protein>
    <recommendedName>
        <fullName evidence="6">Major facilitator superfamily (MFS) profile domain-containing protein</fullName>
    </recommendedName>
</protein>
<accession>A0ABN8ASQ5</accession>
<feature type="transmembrane region" description="Helical" evidence="5">
    <location>
        <begin position="329"/>
        <end position="351"/>
    </location>
</feature>
<feature type="transmembrane region" description="Helical" evidence="5">
    <location>
        <begin position="383"/>
        <end position="407"/>
    </location>
</feature>
<feature type="transmembrane region" description="Helical" evidence="5">
    <location>
        <begin position="25"/>
        <end position="48"/>
    </location>
</feature>
<feature type="domain" description="Major facilitator superfamily (MFS) profile" evidence="6">
    <location>
        <begin position="42"/>
        <end position="468"/>
    </location>
</feature>
<evidence type="ECO:0000256" key="4">
    <source>
        <dbReference type="ARBA" id="ARBA00023136"/>
    </source>
</evidence>
<dbReference type="InterPro" id="IPR020846">
    <property type="entry name" value="MFS_dom"/>
</dbReference>
<gene>
    <name evidence="7" type="ORF">CHILSU_LOCUS460</name>
</gene>
<feature type="transmembrane region" description="Helical" evidence="5">
    <location>
        <begin position="132"/>
        <end position="156"/>
    </location>
</feature>
<evidence type="ECO:0000256" key="1">
    <source>
        <dbReference type="ARBA" id="ARBA00004141"/>
    </source>
</evidence>
<sequence>MTNVKKSKGHNPIEKYLNVISPYHYYFYSLLFLSKIPPYWHVLSLIFLTPPIDYYCNNTITRSDTKNACPCEDPWWDRSVFTETIQTKFNMVCDNAWLVSFSQSMLYAGLLIGAFVFGFLSDKFGRVPSFSLSCFILAISGCLVCVMPNSTLFIVMRLIEGIAIAGTIVTSFVLCVEYCGARHREIITALYHIPLNISHMSLAGISYMLRHCDELQLALSVPMFLFLGFQWLVMESPKWLMDNGQIDKAAKVIERVTKYSRSSSPTVKEEMEAYVANQASSSKTKVEFWQIFKHRKLTINFLCMSFNYFVCGMGYYGVSQYIGRMNGDIHANVAISGALLLPGTIAAVFLLKILNRRPFLMTSNFLSGLLIIIVICIPEKWLWVRVVIACICNCFFLMSFIIVFLYGVELFPTTIRNSALGFLSVMSRAGQIVAPPINALSPTTSAIVFGVLAIMASVFCLPIPETKNTELPSTIEDSKRLSIKSIELIENPSSGANS</sequence>
<keyword evidence="3 5" id="KW-1133">Transmembrane helix</keyword>
<name>A0ABN8ASQ5_CHISP</name>
<proteinExistence type="predicted"/>
<evidence type="ECO:0000256" key="3">
    <source>
        <dbReference type="ARBA" id="ARBA00022989"/>
    </source>
</evidence>
<dbReference type="InterPro" id="IPR036259">
    <property type="entry name" value="MFS_trans_sf"/>
</dbReference>
<dbReference type="Gene3D" id="1.20.1250.20">
    <property type="entry name" value="MFS general substrate transporter like domains"/>
    <property type="match status" value="1"/>
</dbReference>
<evidence type="ECO:0000313" key="8">
    <source>
        <dbReference type="Proteomes" id="UP001153292"/>
    </source>
</evidence>
<feature type="transmembrane region" description="Helical" evidence="5">
    <location>
        <begin position="297"/>
        <end position="317"/>
    </location>
</feature>
<organism evidence="7 8">
    <name type="scientific">Chilo suppressalis</name>
    <name type="common">Asiatic rice borer moth</name>
    <dbReference type="NCBI Taxonomy" id="168631"/>
    <lineage>
        <taxon>Eukaryota</taxon>
        <taxon>Metazoa</taxon>
        <taxon>Ecdysozoa</taxon>
        <taxon>Arthropoda</taxon>
        <taxon>Hexapoda</taxon>
        <taxon>Insecta</taxon>
        <taxon>Pterygota</taxon>
        <taxon>Neoptera</taxon>
        <taxon>Endopterygota</taxon>
        <taxon>Lepidoptera</taxon>
        <taxon>Glossata</taxon>
        <taxon>Ditrysia</taxon>
        <taxon>Pyraloidea</taxon>
        <taxon>Crambidae</taxon>
        <taxon>Crambinae</taxon>
        <taxon>Chilo</taxon>
    </lineage>
</organism>
<dbReference type="PROSITE" id="PS50850">
    <property type="entry name" value="MFS"/>
    <property type="match status" value="1"/>
</dbReference>
<dbReference type="Proteomes" id="UP001153292">
    <property type="component" value="Chromosome 1"/>
</dbReference>
<feature type="transmembrane region" description="Helical" evidence="5">
    <location>
        <begin position="215"/>
        <end position="233"/>
    </location>
</feature>
<keyword evidence="4 5" id="KW-0472">Membrane</keyword>
<keyword evidence="8" id="KW-1185">Reference proteome</keyword>
<dbReference type="PANTHER" id="PTHR24064">
    <property type="entry name" value="SOLUTE CARRIER FAMILY 22 MEMBER"/>
    <property type="match status" value="1"/>
</dbReference>
<feature type="transmembrane region" description="Helical" evidence="5">
    <location>
        <begin position="162"/>
        <end position="181"/>
    </location>
</feature>